<dbReference type="InterPro" id="IPR007920">
    <property type="entry name" value="UPF0223"/>
</dbReference>
<name>K6C343_9BACI</name>
<evidence type="ECO:0000313" key="2">
    <source>
        <dbReference type="EMBL" id="EKN65540.1"/>
    </source>
</evidence>
<dbReference type="NCBIfam" id="NF003353">
    <property type="entry name" value="PRK04387.1"/>
    <property type="match status" value="1"/>
</dbReference>
<dbReference type="STRING" id="1117379.BABA_19671"/>
<proteinExistence type="inferred from homology"/>
<evidence type="ECO:0000256" key="1">
    <source>
        <dbReference type="HAMAP-Rule" id="MF_01041"/>
    </source>
</evidence>
<dbReference type="InterPro" id="IPR023324">
    <property type="entry name" value="BH2638-like_sf"/>
</dbReference>
<dbReference type="PATRIC" id="fig|1117379.3.peg.4078"/>
<comment type="similarity">
    <text evidence="1">Belongs to the UPF0223 family.</text>
</comment>
<dbReference type="HAMAP" id="MF_01041">
    <property type="entry name" value="UPF0223"/>
    <property type="match status" value="1"/>
</dbReference>
<sequence>MAGEKMEYQYPIDYSWSTDEIVDVIKFFEAVEKAYEKGIERDEMMKTYRRFKEIVPSIAEEKTICGEFEEISGYSSYRTIKKAKESVSGDRIIMK</sequence>
<evidence type="ECO:0000313" key="3">
    <source>
        <dbReference type="Proteomes" id="UP000006316"/>
    </source>
</evidence>
<comment type="caution">
    <text evidence="2">The sequence shown here is derived from an EMBL/GenBank/DDBJ whole genome shotgun (WGS) entry which is preliminary data.</text>
</comment>
<dbReference type="PIRSF" id="PIRSF037260">
    <property type="entry name" value="UPF0223"/>
    <property type="match status" value="1"/>
</dbReference>
<dbReference type="EMBL" id="AJLS01000131">
    <property type="protein sequence ID" value="EKN65540.1"/>
    <property type="molecule type" value="Genomic_DNA"/>
</dbReference>
<keyword evidence="3" id="KW-1185">Reference proteome</keyword>
<dbReference type="AlphaFoldDB" id="K6C343"/>
<dbReference type="SUPFAM" id="SSF158504">
    <property type="entry name" value="BH2638-like"/>
    <property type="match status" value="1"/>
</dbReference>
<dbReference type="eggNOG" id="COG4476">
    <property type="taxonomic scope" value="Bacteria"/>
</dbReference>
<accession>K6C343</accession>
<reference evidence="2 3" key="1">
    <citation type="journal article" date="2012" name="Front. Microbiol.">
        <title>Redundancy and modularity in membrane-associated dissimilatory nitrate reduction in Bacillus.</title>
        <authorList>
            <person name="Heylen K."/>
            <person name="Keltjens J."/>
        </authorList>
    </citation>
    <scope>NUCLEOTIDE SEQUENCE [LARGE SCALE GENOMIC DNA]</scope>
    <source>
        <strain evidence="3">LMG 21833T</strain>
    </source>
</reference>
<gene>
    <name evidence="2" type="ORF">BABA_19671</name>
</gene>
<organism evidence="2 3">
    <name type="scientific">Neobacillus bataviensis LMG 21833</name>
    <dbReference type="NCBI Taxonomy" id="1117379"/>
    <lineage>
        <taxon>Bacteria</taxon>
        <taxon>Bacillati</taxon>
        <taxon>Bacillota</taxon>
        <taxon>Bacilli</taxon>
        <taxon>Bacillales</taxon>
        <taxon>Bacillaceae</taxon>
        <taxon>Neobacillus</taxon>
    </lineage>
</organism>
<dbReference type="Pfam" id="PF05256">
    <property type="entry name" value="UPF0223"/>
    <property type="match status" value="1"/>
</dbReference>
<dbReference type="Gene3D" id="1.10.220.80">
    <property type="entry name" value="BH2638-like"/>
    <property type="match status" value="1"/>
</dbReference>
<dbReference type="Proteomes" id="UP000006316">
    <property type="component" value="Unassembled WGS sequence"/>
</dbReference>
<protein>
    <recommendedName>
        <fullName evidence="1">UPF0223 protein BABA_19671</fullName>
    </recommendedName>
</protein>